<keyword evidence="2" id="KW-0808">Transferase</keyword>
<proteinExistence type="predicted"/>
<organism evidence="6 7">
    <name type="scientific">SAR86 cluster bacterium</name>
    <dbReference type="NCBI Taxonomy" id="2030880"/>
    <lineage>
        <taxon>Bacteria</taxon>
        <taxon>Pseudomonadati</taxon>
        <taxon>Pseudomonadota</taxon>
        <taxon>Gammaproteobacteria</taxon>
        <taxon>SAR86 cluster</taxon>
    </lineage>
</organism>
<dbReference type="EMBL" id="JACETL010000052">
    <property type="protein sequence ID" value="MBA4692883.1"/>
    <property type="molecule type" value="Genomic_DNA"/>
</dbReference>
<dbReference type="GO" id="GO:0017136">
    <property type="term" value="F:histone deacetylase activity, NAD-dependent"/>
    <property type="evidence" value="ECO:0007669"/>
    <property type="project" value="TreeGrafter"/>
</dbReference>
<dbReference type="InterPro" id="IPR003000">
    <property type="entry name" value="Sirtuin"/>
</dbReference>
<dbReference type="EC" id="2.3.1.286" evidence="1"/>
<feature type="binding site" evidence="4">
    <location>
        <position position="132"/>
    </location>
    <ligand>
        <name>Zn(2+)</name>
        <dbReference type="ChEBI" id="CHEBI:29105"/>
    </ligand>
</feature>
<dbReference type="Pfam" id="PF02146">
    <property type="entry name" value="SIR2"/>
    <property type="match status" value="1"/>
</dbReference>
<dbReference type="PANTHER" id="PTHR11085:SF4">
    <property type="entry name" value="NAD-DEPENDENT PROTEIN DEACYLASE"/>
    <property type="match status" value="1"/>
</dbReference>
<protein>
    <recommendedName>
        <fullName evidence="1">protein acetyllysine N-acetyltransferase</fullName>
        <ecNumber evidence="1">2.3.1.286</ecNumber>
    </recommendedName>
</protein>
<dbReference type="GO" id="GO:0046872">
    <property type="term" value="F:metal ion binding"/>
    <property type="evidence" value="ECO:0007669"/>
    <property type="project" value="UniProtKB-KW"/>
</dbReference>
<reference evidence="6 7" key="1">
    <citation type="submission" date="2020-06" db="EMBL/GenBank/DDBJ databases">
        <title>Dysbiosis in marine aquaculture revealed through microbiome analysis: reverse ecology for environmental sustainability.</title>
        <authorList>
            <person name="Haro-Moreno J.M."/>
            <person name="Coutinho F.H."/>
            <person name="Zaragoza-Solas A."/>
            <person name="Picazo A."/>
            <person name="Almagro-Moreno S."/>
            <person name="Lopez-Perez M."/>
        </authorList>
    </citation>
    <scope>NUCLEOTIDE SEQUENCE [LARGE SCALE GENOMIC DNA]</scope>
    <source>
        <strain evidence="6">MCMED-G41</strain>
    </source>
</reference>
<evidence type="ECO:0000313" key="6">
    <source>
        <dbReference type="EMBL" id="MBA4692883.1"/>
    </source>
</evidence>
<evidence type="ECO:0000256" key="3">
    <source>
        <dbReference type="ARBA" id="ARBA00023027"/>
    </source>
</evidence>
<keyword evidence="4" id="KW-0862">Zinc</keyword>
<evidence type="ECO:0000313" key="7">
    <source>
        <dbReference type="Proteomes" id="UP000551848"/>
    </source>
</evidence>
<dbReference type="InterPro" id="IPR050134">
    <property type="entry name" value="NAD-dep_sirtuin_deacylases"/>
</dbReference>
<dbReference type="Proteomes" id="UP000551848">
    <property type="component" value="Unassembled WGS sequence"/>
</dbReference>
<feature type="active site" description="Proton acceptor" evidence="4">
    <location>
        <position position="121"/>
    </location>
</feature>
<evidence type="ECO:0000256" key="1">
    <source>
        <dbReference type="ARBA" id="ARBA00012928"/>
    </source>
</evidence>
<dbReference type="Gene3D" id="3.40.50.1220">
    <property type="entry name" value="TPP-binding domain"/>
    <property type="match status" value="1"/>
</dbReference>
<evidence type="ECO:0000256" key="4">
    <source>
        <dbReference type="PROSITE-ProRule" id="PRU00236"/>
    </source>
</evidence>
<accession>A0A838Y6F2</accession>
<dbReference type="SUPFAM" id="SSF52467">
    <property type="entry name" value="DHS-like NAD/FAD-binding domain"/>
    <property type="match status" value="1"/>
</dbReference>
<evidence type="ECO:0000259" key="5">
    <source>
        <dbReference type="PROSITE" id="PS50305"/>
    </source>
</evidence>
<feature type="binding site" evidence="4">
    <location>
        <position position="154"/>
    </location>
    <ligand>
        <name>Zn(2+)</name>
        <dbReference type="ChEBI" id="CHEBI:29105"/>
    </ligand>
</feature>
<name>A0A838Y6F2_9GAMM</name>
<dbReference type="AlphaFoldDB" id="A0A838Y6F2"/>
<keyword evidence="3" id="KW-0520">NAD</keyword>
<comment type="caution">
    <text evidence="6">The sequence shown here is derived from an EMBL/GenBank/DDBJ whole genome shotgun (WGS) entry which is preliminary data.</text>
</comment>
<dbReference type="PROSITE" id="PS50305">
    <property type="entry name" value="SIRTUIN"/>
    <property type="match status" value="1"/>
</dbReference>
<dbReference type="InterPro" id="IPR026590">
    <property type="entry name" value="Ssirtuin_cat_dom"/>
</dbReference>
<dbReference type="GO" id="GO:0070403">
    <property type="term" value="F:NAD+ binding"/>
    <property type="evidence" value="ECO:0007669"/>
    <property type="project" value="InterPro"/>
</dbReference>
<dbReference type="PANTHER" id="PTHR11085">
    <property type="entry name" value="NAD-DEPENDENT PROTEIN DEACYLASE SIRTUIN-5, MITOCHONDRIAL-RELATED"/>
    <property type="match status" value="1"/>
</dbReference>
<dbReference type="CDD" id="cd01407">
    <property type="entry name" value="SIR2-fam"/>
    <property type="match status" value="1"/>
</dbReference>
<keyword evidence="4" id="KW-0479">Metal-binding</keyword>
<feature type="binding site" evidence="4">
    <location>
        <position position="129"/>
    </location>
    <ligand>
        <name>Zn(2+)</name>
        <dbReference type="ChEBI" id="CHEBI:29105"/>
    </ligand>
</feature>
<feature type="binding site" evidence="4">
    <location>
        <position position="157"/>
    </location>
    <ligand>
        <name>Zn(2+)</name>
        <dbReference type="ChEBI" id="CHEBI:29105"/>
    </ligand>
</feature>
<dbReference type="InterPro" id="IPR029035">
    <property type="entry name" value="DHS-like_NAD/FAD-binding_dom"/>
</dbReference>
<dbReference type="Gene3D" id="2.20.28.200">
    <property type="match status" value="1"/>
</dbReference>
<sequence length="249" mass="27692">MNTFNKIIKLIKTSKKTIVLTGAGISTESGLPDFRSKDGFWTKNKPIQFQDYLDNEEQQRLSWSRNIELHEILKKIRPNIGHTFVEKIVNLNNKENFLITQNIDGLHQRSGVSEDKIIEIHGNAIDARCLNCGETADILDFHAAIKANNPLPKCINCNGIVKVATISFGQPMNESDMLKASKISSECELMIVMGSSLSVMPAGQIPNLAIKSGAKLVILNREETIYDAMADIVINDELEIICGELIKLI</sequence>
<gene>
    <name evidence="6" type="ORF">H2072_03965</name>
</gene>
<evidence type="ECO:0000256" key="2">
    <source>
        <dbReference type="ARBA" id="ARBA00022679"/>
    </source>
</evidence>
<feature type="domain" description="Deacetylase sirtuin-type" evidence="5">
    <location>
        <begin position="1"/>
        <end position="249"/>
    </location>
</feature>